<accession>A0ABT3AWB3</accession>
<keyword evidence="3" id="KW-1185">Reference proteome</keyword>
<reference evidence="2 3" key="1">
    <citation type="submission" date="2022-10" db="EMBL/GenBank/DDBJ databases">
        <title>Identification of biosynthetic pathway for the production of the potent trypsin inhibitor radiosumin.</title>
        <authorList>
            <person name="Fewer D.P."/>
            <person name="Delbaje E."/>
            <person name="Ouyang X."/>
            <person name="Agostino P.D."/>
            <person name="Wahlsten M."/>
            <person name="Jokela J."/>
            <person name="Permi P."/>
            <person name="Haapaniemi E."/>
            <person name="Koistinen H."/>
        </authorList>
    </citation>
    <scope>NUCLEOTIDE SEQUENCE [LARGE SCALE GENOMIC DNA]</scope>
    <source>
        <strain evidence="2 3">NIES-515</strain>
    </source>
</reference>
<organism evidence="2 3">
    <name type="scientific">Plectonema radiosum NIES-515</name>
    <dbReference type="NCBI Taxonomy" id="2986073"/>
    <lineage>
        <taxon>Bacteria</taxon>
        <taxon>Bacillati</taxon>
        <taxon>Cyanobacteriota</taxon>
        <taxon>Cyanophyceae</taxon>
        <taxon>Oscillatoriophycideae</taxon>
        <taxon>Oscillatoriales</taxon>
        <taxon>Microcoleaceae</taxon>
        <taxon>Plectonema</taxon>
    </lineage>
</organism>
<name>A0ABT3AWB3_9CYAN</name>
<dbReference type="RefSeq" id="WP_263744922.1">
    <property type="nucleotide sequence ID" value="NZ_JAOWRF010000113.1"/>
</dbReference>
<evidence type="ECO:0000313" key="2">
    <source>
        <dbReference type="EMBL" id="MCV3213412.1"/>
    </source>
</evidence>
<protein>
    <submittedName>
        <fullName evidence="2">Uncharacterized protein</fullName>
    </submittedName>
</protein>
<gene>
    <name evidence="2" type="ORF">OGM63_07710</name>
</gene>
<evidence type="ECO:0000256" key="1">
    <source>
        <dbReference type="SAM" id="MobiDB-lite"/>
    </source>
</evidence>
<sequence>MPDEVKPNVAEASTQDAQLAAESIASGEEKAPTVDFEGDYKAAQQYSISDVDRTAEGEAAAETATAPKFEVSKQEETKTQAQPTGNPDDYMNMAKDVGGAANQGVSNVSDDLIQEALKKGQPGK</sequence>
<feature type="region of interest" description="Disordered" evidence="1">
    <location>
        <begin position="52"/>
        <end position="108"/>
    </location>
</feature>
<comment type="caution">
    <text evidence="2">The sequence shown here is derived from an EMBL/GenBank/DDBJ whole genome shotgun (WGS) entry which is preliminary data.</text>
</comment>
<dbReference type="EMBL" id="JAOWRF010000113">
    <property type="protein sequence ID" value="MCV3213412.1"/>
    <property type="molecule type" value="Genomic_DNA"/>
</dbReference>
<proteinExistence type="predicted"/>
<feature type="compositionally biased region" description="Low complexity" evidence="1">
    <location>
        <begin position="57"/>
        <end position="66"/>
    </location>
</feature>
<dbReference type="Proteomes" id="UP001526143">
    <property type="component" value="Unassembled WGS sequence"/>
</dbReference>
<evidence type="ECO:0000313" key="3">
    <source>
        <dbReference type="Proteomes" id="UP001526143"/>
    </source>
</evidence>
<feature type="region of interest" description="Disordered" evidence="1">
    <location>
        <begin position="1"/>
        <end position="38"/>
    </location>
</feature>